<keyword evidence="9" id="KW-1185">Reference proteome</keyword>
<dbReference type="Gene3D" id="2.80.10.50">
    <property type="match status" value="1"/>
</dbReference>
<dbReference type="SMART" id="SM00442">
    <property type="entry name" value="FGF"/>
    <property type="match status" value="1"/>
</dbReference>
<dbReference type="InterPro" id="IPR008996">
    <property type="entry name" value="IL1/FGF"/>
</dbReference>
<keyword evidence="3" id="KW-0964">Secreted</keyword>
<feature type="chain" id="PRO_5044525023" description="Fibroblast growth factor" evidence="6">
    <location>
        <begin position="28"/>
        <end position="402"/>
    </location>
</feature>
<evidence type="ECO:0000313" key="8">
    <source>
        <dbReference type="EMBL" id="KAL2086759.1"/>
    </source>
</evidence>
<accession>A0ABD1JI48</accession>
<dbReference type="Proteomes" id="UP001591681">
    <property type="component" value="Unassembled WGS sequence"/>
</dbReference>
<gene>
    <name evidence="8" type="ORF">ACEWY4_017818</name>
</gene>
<dbReference type="PRINTS" id="PR00262">
    <property type="entry name" value="IL1HBGF"/>
</dbReference>
<comment type="subcellular location">
    <subcellularLocation>
        <location evidence="1">Secreted</location>
    </subcellularLocation>
</comment>
<feature type="signal peptide" evidence="6">
    <location>
        <begin position="1"/>
        <end position="27"/>
    </location>
</feature>
<name>A0ABD1JI48_9TELE</name>
<evidence type="ECO:0000313" key="9">
    <source>
        <dbReference type="Proteomes" id="UP001591681"/>
    </source>
</evidence>
<organism evidence="8 9">
    <name type="scientific">Coilia grayii</name>
    <name type="common">Gray's grenadier anchovy</name>
    <dbReference type="NCBI Taxonomy" id="363190"/>
    <lineage>
        <taxon>Eukaryota</taxon>
        <taxon>Metazoa</taxon>
        <taxon>Chordata</taxon>
        <taxon>Craniata</taxon>
        <taxon>Vertebrata</taxon>
        <taxon>Euteleostomi</taxon>
        <taxon>Actinopterygii</taxon>
        <taxon>Neopterygii</taxon>
        <taxon>Teleostei</taxon>
        <taxon>Clupei</taxon>
        <taxon>Clupeiformes</taxon>
        <taxon>Clupeoidei</taxon>
        <taxon>Engraulidae</taxon>
        <taxon>Coilinae</taxon>
        <taxon>Coilia</taxon>
    </lineage>
</organism>
<evidence type="ECO:0000256" key="4">
    <source>
        <dbReference type="ARBA" id="ARBA00022729"/>
    </source>
</evidence>
<dbReference type="GO" id="GO:0042664">
    <property type="term" value="P:negative regulation of endodermal cell fate specification"/>
    <property type="evidence" value="ECO:0007669"/>
    <property type="project" value="UniProtKB-ARBA"/>
</dbReference>
<comment type="similarity">
    <text evidence="2 6">Belongs to the heparin-binding growth factors family.</text>
</comment>
<evidence type="ECO:0000256" key="1">
    <source>
        <dbReference type="ARBA" id="ARBA00004613"/>
    </source>
</evidence>
<sequence>MRLRNSRLGYLLLQFIALSFHTQISVQYPPNFKHHVNEQSRLSDRMSRRLTRTYQLYSRTSGKHVQVLGNKRVNANGEDGDIHAKLIVETDSFGSRVRIKGAKTGFYICMNKKGKLIGRKKGHGRDCIFTEIVLENNYTALQNAKYKEWYMAFTRKGRPRKASRTQQHQREAHFMKRLPRGHLLTERRPFDIIPYAVSRRTKHVRQLAVHRNMARPFSVAFSQMYLQGKTESVLFLFFLSFCCMLQIAGNGSVESLGRRTEAPVLAAYRPPCPRKQKREEAPNETSGWFSLPLRCAVLCCNGMGWDAMADFWLEVGRCGRLGGKMEPAVRWLTPLTGALPCQRLGGFHSVRRCPPCLPQEEEEEEDRNKRTGREAPGSDWQGRPQCLPAVWNERRRYTVPLS</sequence>
<feature type="region of interest" description="Disordered" evidence="7">
    <location>
        <begin position="358"/>
        <end position="386"/>
    </location>
</feature>
<evidence type="ECO:0000256" key="6">
    <source>
        <dbReference type="RuleBase" id="RU049442"/>
    </source>
</evidence>
<comment type="caution">
    <text evidence="8">The sequence shown here is derived from an EMBL/GenBank/DDBJ whole genome shotgun (WGS) entry which is preliminary data.</text>
</comment>
<dbReference type="FunFam" id="2.80.10.50:FF:000007">
    <property type="entry name" value="Fibroblast growth factor"/>
    <property type="match status" value="1"/>
</dbReference>
<dbReference type="GO" id="GO:0005576">
    <property type="term" value="C:extracellular region"/>
    <property type="evidence" value="ECO:0007669"/>
    <property type="project" value="UniProtKB-SubCell"/>
</dbReference>
<dbReference type="AlphaFoldDB" id="A0ABD1JI48"/>
<evidence type="ECO:0000256" key="2">
    <source>
        <dbReference type="ARBA" id="ARBA00007936"/>
    </source>
</evidence>
<dbReference type="CDD" id="cd23322">
    <property type="entry name" value="beta-trefoil_FGF8"/>
    <property type="match status" value="1"/>
</dbReference>
<keyword evidence="5" id="KW-0339">Growth factor</keyword>
<proteinExistence type="inferred from homology"/>
<dbReference type="PROSITE" id="PS00247">
    <property type="entry name" value="HBGF_FGF"/>
    <property type="match status" value="1"/>
</dbReference>
<evidence type="ECO:0000256" key="5">
    <source>
        <dbReference type="ARBA" id="ARBA00023030"/>
    </source>
</evidence>
<evidence type="ECO:0000256" key="7">
    <source>
        <dbReference type="SAM" id="MobiDB-lite"/>
    </source>
</evidence>
<protein>
    <recommendedName>
        <fullName evidence="6">Fibroblast growth factor</fullName>
        <shortName evidence="6">FGF</shortName>
    </recommendedName>
</protein>
<dbReference type="GO" id="GO:0008083">
    <property type="term" value="F:growth factor activity"/>
    <property type="evidence" value="ECO:0007669"/>
    <property type="project" value="UniProtKB-KW"/>
</dbReference>
<dbReference type="SUPFAM" id="SSF50353">
    <property type="entry name" value="Cytokine"/>
    <property type="match status" value="1"/>
</dbReference>
<keyword evidence="4 6" id="KW-0732">Signal</keyword>
<evidence type="ECO:0000256" key="3">
    <source>
        <dbReference type="ARBA" id="ARBA00022525"/>
    </source>
</evidence>
<dbReference type="Pfam" id="PF00167">
    <property type="entry name" value="FGF"/>
    <property type="match status" value="1"/>
</dbReference>
<dbReference type="InterPro" id="IPR002209">
    <property type="entry name" value="Fibroblast_GF_fam"/>
</dbReference>
<dbReference type="PANTHER" id="PTHR11486">
    <property type="entry name" value="FIBROBLAST GROWTH FACTOR"/>
    <property type="match status" value="1"/>
</dbReference>
<reference evidence="8 9" key="1">
    <citation type="submission" date="2024-09" db="EMBL/GenBank/DDBJ databases">
        <title>A chromosome-level genome assembly of Gray's grenadier anchovy, Coilia grayii.</title>
        <authorList>
            <person name="Fu Z."/>
        </authorList>
    </citation>
    <scope>NUCLEOTIDE SEQUENCE [LARGE SCALE GENOMIC DNA]</scope>
    <source>
        <strain evidence="8">G4</strain>
        <tissue evidence="8">Muscle</tissue>
    </source>
</reference>
<dbReference type="EMBL" id="JBHFQA010000015">
    <property type="protein sequence ID" value="KAL2086759.1"/>
    <property type="molecule type" value="Genomic_DNA"/>
</dbReference>